<feature type="compositionally biased region" description="Basic and acidic residues" evidence="2">
    <location>
        <begin position="543"/>
        <end position="554"/>
    </location>
</feature>
<dbReference type="RefSeq" id="XP_028471061.1">
    <property type="nucleotide sequence ID" value="XM_028613816.1"/>
</dbReference>
<sequence length="674" mass="73273">MSRGCTTYAWHRPSPSPRTADSETTLLQPKRPIARPVPSLAERRTTPRSIHTDPTTQPTNHPFPFPHAGKKQPVLSPTKRGGGPSNKRGKKKMMLESEDEQDKSPIRDEVATPPPPHLSSPSIPSPFNIGILGLTPLTPLGRHVASSLARSPEKLPDVCDGSGFHGAGSIINGACSSSCRNSKSSKCSKSSSAGGSSLGDDDELSRGSREALAQRLTELARRLIQRDDDDGTTGPDQVSLNFLHANADEMDRVVSGSVPRPRPRMSENGAGAGGVGVGRGMADRDAWGSPSSSWMRSRYSDLSASTRRDSPPEPEVAVKKPAVDSFKIASEAEKLNGELEKLITNLKARQEESEHIHELLVTRAERAAQRILFLQSRVQDLESELQESDADLSHLRLGLKAIEVQLPRDAVLADAELARSIANWKQDYAELQKRRASRRSARLLSLESPGSVSVSAYVSESALSPYDRDDTTTTTAGSRPETHGLAPTASEFMTTPRRSLAAAFESPDVAESAWSAPPLRADRAEGAKGVRSAAPPKRKKNLLSHEARLRRPETPRANTTDATSTNPTVTPSTYAGDTDTDASFTDCGGDELRRSVSRISLSSSTTTAASSARALRSITNFHGATTPKQRTLGSPQLVIRRAYSELPPSRNPRRHVDEDHDYHDYHDYERRLYR</sequence>
<proteinExistence type="predicted"/>
<feature type="compositionally biased region" description="Polar residues" evidence="2">
    <location>
        <begin position="17"/>
        <end position="27"/>
    </location>
</feature>
<feature type="compositionally biased region" description="Polar residues" evidence="2">
    <location>
        <begin position="47"/>
        <end position="60"/>
    </location>
</feature>
<name>A0A3N2Q9D8_SODAK</name>
<accession>A0A3N2Q9D8</accession>
<feature type="region of interest" description="Disordered" evidence="2">
    <location>
        <begin position="505"/>
        <end position="587"/>
    </location>
</feature>
<dbReference type="Proteomes" id="UP000272025">
    <property type="component" value="Unassembled WGS sequence"/>
</dbReference>
<feature type="region of interest" description="Disordered" evidence="2">
    <location>
        <begin position="181"/>
        <end position="208"/>
    </location>
</feature>
<feature type="region of interest" description="Disordered" evidence="2">
    <location>
        <begin position="1"/>
        <end position="124"/>
    </location>
</feature>
<dbReference type="EMBL" id="ML119051">
    <property type="protein sequence ID" value="ROT43255.1"/>
    <property type="molecule type" value="Genomic_DNA"/>
</dbReference>
<keyword evidence="1" id="KW-0175">Coiled coil</keyword>
<dbReference type="STRING" id="1314773.A0A3N2Q9D8"/>
<feature type="coiled-coil region" evidence="1">
    <location>
        <begin position="329"/>
        <end position="434"/>
    </location>
</feature>
<evidence type="ECO:0000256" key="2">
    <source>
        <dbReference type="SAM" id="MobiDB-lite"/>
    </source>
</evidence>
<feature type="region of interest" description="Disordered" evidence="2">
    <location>
        <begin position="464"/>
        <end position="493"/>
    </location>
</feature>
<gene>
    <name evidence="3" type="ORF">SODALDRAFT_355460</name>
</gene>
<dbReference type="GeneID" id="39582294"/>
<feature type="region of interest" description="Disordered" evidence="2">
    <location>
        <begin position="254"/>
        <end position="296"/>
    </location>
</feature>
<evidence type="ECO:0000313" key="3">
    <source>
        <dbReference type="EMBL" id="ROT43255.1"/>
    </source>
</evidence>
<feature type="region of interest" description="Disordered" evidence="2">
    <location>
        <begin position="644"/>
        <end position="674"/>
    </location>
</feature>
<feature type="compositionally biased region" description="Gly residues" evidence="2">
    <location>
        <begin position="270"/>
        <end position="279"/>
    </location>
</feature>
<dbReference type="OrthoDB" id="4448936at2759"/>
<protein>
    <submittedName>
        <fullName evidence="3">Uncharacterized protein</fullName>
    </submittedName>
</protein>
<feature type="compositionally biased region" description="Polar residues" evidence="2">
    <location>
        <begin position="556"/>
        <end position="575"/>
    </location>
</feature>
<reference evidence="3 4" key="1">
    <citation type="journal article" date="2018" name="Mol. Ecol.">
        <title>The obligate alkalophilic soda-lake fungus Sodiomyces alkalinus has shifted to a protein diet.</title>
        <authorList>
            <person name="Grum-Grzhimaylo A.A."/>
            <person name="Falkoski D.L."/>
            <person name="van den Heuvel J."/>
            <person name="Valero-Jimenez C.A."/>
            <person name="Min B."/>
            <person name="Choi I.G."/>
            <person name="Lipzen A."/>
            <person name="Daum C.G."/>
            <person name="Aanen D.K."/>
            <person name="Tsang A."/>
            <person name="Henrissat B."/>
            <person name="Bilanenko E.N."/>
            <person name="de Vries R.P."/>
            <person name="van Kan J.A.L."/>
            <person name="Grigoriev I.V."/>
            <person name="Debets A.J.M."/>
        </authorList>
    </citation>
    <scope>NUCLEOTIDE SEQUENCE [LARGE SCALE GENOMIC DNA]</scope>
    <source>
        <strain evidence="3 4">F11</strain>
    </source>
</reference>
<dbReference type="AlphaFoldDB" id="A0A3N2Q9D8"/>
<feature type="compositionally biased region" description="Basic and acidic residues" evidence="2">
    <location>
        <begin position="654"/>
        <end position="674"/>
    </location>
</feature>
<keyword evidence="4" id="KW-1185">Reference proteome</keyword>
<organism evidence="3 4">
    <name type="scientific">Sodiomyces alkalinus (strain CBS 110278 / VKM F-3762 / F11)</name>
    <name type="common">Alkaliphilic filamentous fungus</name>
    <dbReference type="NCBI Taxonomy" id="1314773"/>
    <lineage>
        <taxon>Eukaryota</taxon>
        <taxon>Fungi</taxon>
        <taxon>Dikarya</taxon>
        <taxon>Ascomycota</taxon>
        <taxon>Pezizomycotina</taxon>
        <taxon>Sordariomycetes</taxon>
        <taxon>Hypocreomycetidae</taxon>
        <taxon>Glomerellales</taxon>
        <taxon>Plectosphaerellaceae</taxon>
        <taxon>Sodiomyces</taxon>
    </lineage>
</organism>
<evidence type="ECO:0000256" key="1">
    <source>
        <dbReference type="SAM" id="Coils"/>
    </source>
</evidence>
<evidence type="ECO:0000313" key="4">
    <source>
        <dbReference type="Proteomes" id="UP000272025"/>
    </source>
</evidence>
<feature type="compositionally biased region" description="Low complexity" evidence="2">
    <location>
        <begin position="181"/>
        <end position="195"/>
    </location>
</feature>